<name>A0A645BFD4_9ZZZZ</name>
<gene>
    <name evidence="1" type="ORF">SDC9_110710</name>
</gene>
<comment type="caution">
    <text evidence="1">The sequence shown here is derived from an EMBL/GenBank/DDBJ whole genome shotgun (WGS) entry which is preliminary data.</text>
</comment>
<dbReference type="EMBL" id="VSSQ01019623">
    <property type="protein sequence ID" value="MPM63826.1"/>
    <property type="molecule type" value="Genomic_DNA"/>
</dbReference>
<protein>
    <submittedName>
        <fullName evidence="1">Uncharacterized protein</fullName>
    </submittedName>
</protein>
<reference evidence="1" key="1">
    <citation type="submission" date="2019-08" db="EMBL/GenBank/DDBJ databases">
        <authorList>
            <person name="Kucharzyk K."/>
            <person name="Murdoch R.W."/>
            <person name="Higgins S."/>
            <person name="Loffler F."/>
        </authorList>
    </citation>
    <scope>NUCLEOTIDE SEQUENCE</scope>
</reference>
<organism evidence="1">
    <name type="scientific">bioreactor metagenome</name>
    <dbReference type="NCBI Taxonomy" id="1076179"/>
    <lineage>
        <taxon>unclassified sequences</taxon>
        <taxon>metagenomes</taxon>
        <taxon>ecological metagenomes</taxon>
    </lineage>
</organism>
<dbReference type="AlphaFoldDB" id="A0A645BFD4"/>
<accession>A0A645BFD4</accession>
<evidence type="ECO:0000313" key="1">
    <source>
        <dbReference type="EMBL" id="MPM63826.1"/>
    </source>
</evidence>
<sequence length="112" mass="12356">MLEGKQQPIKLVAFLLEQTLLLGERTLQVKVWIKADALDRGKTQIELSVEENLLKPHQILLPIDPIARPTLATWAEQPHLLIVAQGPLGDSAQLGNLLDGVLHIPSNNSYTP</sequence>
<proteinExistence type="predicted"/>